<accession>A0A4Z2JGH9</accession>
<name>A0A4Z2JGH9_9TELE</name>
<dbReference type="AlphaFoldDB" id="A0A4Z2JGH9"/>
<feature type="region of interest" description="Disordered" evidence="1">
    <location>
        <begin position="46"/>
        <end position="72"/>
    </location>
</feature>
<evidence type="ECO:0000313" key="3">
    <source>
        <dbReference type="Proteomes" id="UP000314294"/>
    </source>
</evidence>
<proteinExistence type="predicted"/>
<keyword evidence="3" id="KW-1185">Reference proteome</keyword>
<feature type="compositionally biased region" description="Basic and acidic residues" evidence="1">
    <location>
        <begin position="50"/>
        <end position="63"/>
    </location>
</feature>
<protein>
    <submittedName>
        <fullName evidence="2">Uncharacterized protein</fullName>
    </submittedName>
</protein>
<evidence type="ECO:0000256" key="1">
    <source>
        <dbReference type="SAM" id="MobiDB-lite"/>
    </source>
</evidence>
<sequence>MRLTISRRDGVMGSGSGSRDGFKVMLIGARSEDINKEEGEWRVRGRKKGGRVERAEGGEKGKVDAIGPSDFNGCRQPTTQNVSGRPVVIIFIGICGDDKVTAGFVAAERDGEEATLSD</sequence>
<dbReference type="EMBL" id="SRLO01000002">
    <property type="protein sequence ID" value="TNN89389.1"/>
    <property type="molecule type" value="Genomic_DNA"/>
</dbReference>
<gene>
    <name evidence="2" type="ORF">EYF80_000677</name>
</gene>
<organism evidence="2 3">
    <name type="scientific">Liparis tanakae</name>
    <name type="common">Tanaka's snailfish</name>
    <dbReference type="NCBI Taxonomy" id="230148"/>
    <lineage>
        <taxon>Eukaryota</taxon>
        <taxon>Metazoa</taxon>
        <taxon>Chordata</taxon>
        <taxon>Craniata</taxon>
        <taxon>Vertebrata</taxon>
        <taxon>Euteleostomi</taxon>
        <taxon>Actinopterygii</taxon>
        <taxon>Neopterygii</taxon>
        <taxon>Teleostei</taxon>
        <taxon>Neoteleostei</taxon>
        <taxon>Acanthomorphata</taxon>
        <taxon>Eupercaria</taxon>
        <taxon>Perciformes</taxon>
        <taxon>Cottioidei</taxon>
        <taxon>Cottales</taxon>
        <taxon>Liparidae</taxon>
        <taxon>Liparis</taxon>
    </lineage>
</organism>
<reference evidence="2 3" key="1">
    <citation type="submission" date="2019-03" db="EMBL/GenBank/DDBJ databases">
        <title>First draft genome of Liparis tanakae, snailfish: a comprehensive survey of snailfish specific genes.</title>
        <authorList>
            <person name="Kim W."/>
            <person name="Song I."/>
            <person name="Jeong J.-H."/>
            <person name="Kim D."/>
            <person name="Kim S."/>
            <person name="Ryu S."/>
            <person name="Song J.Y."/>
            <person name="Lee S.K."/>
        </authorList>
    </citation>
    <scope>NUCLEOTIDE SEQUENCE [LARGE SCALE GENOMIC DNA]</scope>
    <source>
        <tissue evidence="2">Muscle</tissue>
    </source>
</reference>
<comment type="caution">
    <text evidence="2">The sequence shown here is derived from an EMBL/GenBank/DDBJ whole genome shotgun (WGS) entry which is preliminary data.</text>
</comment>
<dbReference type="Proteomes" id="UP000314294">
    <property type="component" value="Unassembled WGS sequence"/>
</dbReference>
<evidence type="ECO:0000313" key="2">
    <source>
        <dbReference type="EMBL" id="TNN89389.1"/>
    </source>
</evidence>